<evidence type="ECO:0000313" key="2">
    <source>
        <dbReference type="Proteomes" id="UP001234178"/>
    </source>
</evidence>
<name>A0ABR0AD93_9CRUS</name>
<gene>
    <name evidence="1" type="ORF">OUZ56_008402</name>
</gene>
<sequence length="171" mass="18679">MPVLRYLLSYLQSPTTTAFRDSISGESLQKNCRQTTGYARVFLERTKAPREGPSRSRVAQRTSPAVGSLVALRHHPHQQTTNSTLPPAVPFLSRYICSRDRQTGASLARIASYFTVDDSWPFIGGSSQVIPSLPAATILACQSIGKQGVAGWARPNLRILSSPNRVKKNGV</sequence>
<proteinExistence type="predicted"/>
<dbReference type="Proteomes" id="UP001234178">
    <property type="component" value="Unassembled WGS sequence"/>
</dbReference>
<organism evidence="1 2">
    <name type="scientific">Daphnia magna</name>
    <dbReference type="NCBI Taxonomy" id="35525"/>
    <lineage>
        <taxon>Eukaryota</taxon>
        <taxon>Metazoa</taxon>
        <taxon>Ecdysozoa</taxon>
        <taxon>Arthropoda</taxon>
        <taxon>Crustacea</taxon>
        <taxon>Branchiopoda</taxon>
        <taxon>Diplostraca</taxon>
        <taxon>Cladocera</taxon>
        <taxon>Anomopoda</taxon>
        <taxon>Daphniidae</taxon>
        <taxon>Daphnia</taxon>
    </lineage>
</organism>
<dbReference type="EMBL" id="JAOYFB010000037">
    <property type="protein sequence ID" value="KAK4022960.1"/>
    <property type="molecule type" value="Genomic_DNA"/>
</dbReference>
<evidence type="ECO:0000313" key="1">
    <source>
        <dbReference type="EMBL" id="KAK4022960.1"/>
    </source>
</evidence>
<accession>A0ABR0AD93</accession>
<comment type="caution">
    <text evidence="1">The sequence shown here is derived from an EMBL/GenBank/DDBJ whole genome shotgun (WGS) entry which is preliminary data.</text>
</comment>
<keyword evidence="2" id="KW-1185">Reference proteome</keyword>
<reference evidence="1 2" key="1">
    <citation type="journal article" date="2023" name="Nucleic Acids Res.">
        <title>The hologenome of Daphnia magna reveals possible DNA methylation and microbiome-mediated evolution of the host genome.</title>
        <authorList>
            <person name="Chaturvedi A."/>
            <person name="Li X."/>
            <person name="Dhandapani V."/>
            <person name="Marshall H."/>
            <person name="Kissane S."/>
            <person name="Cuenca-Cambronero M."/>
            <person name="Asole G."/>
            <person name="Calvet F."/>
            <person name="Ruiz-Romero M."/>
            <person name="Marangio P."/>
            <person name="Guigo R."/>
            <person name="Rago D."/>
            <person name="Mirbahai L."/>
            <person name="Eastwood N."/>
            <person name="Colbourne J.K."/>
            <person name="Zhou J."/>
            <person name="Mallon E."/>
            <person name="Orsini L."/>
        </authorList>
    </citation>
    <scope>NUCLEOTIDE SEQUENCE [LARGE SCALE GENOMIC DNA]</scope>
    <source>
        <strain evidence="1">LRV0_1</strain>
    </source>
</reference>
<protein>
    <submittedName>
        <fullName evidence="1">Uncharacterized protein</fullName>
    </submittedName>
</protein>